<feature type="compositionally biased region" description="Polar residues" evidence="2">
    <location>
        <begin position="288"/>
        <end position="335"/>
    </location>
</feature>
<evidence type="ECO:0000256" key="2">
    <source>
        <dbReference type="SAM" id="MobiDB-lite"/>
    </source>
</evidence>
<accession>A0A9N8PHF3</accession>
<evidence type="ECO:0000256" key="1">
    <source>
        <dbReference type="SAM" id="Coils"/>
    </source>
</evidence>
<feature type="compositionally biased region" description="Basic and acidic residues" evidence="2">
    <location>
        <begin position="538"/>
        <end position="550"/>
    </location>
</feature>
<feature type="compositionally biased region" description="Polar residues" evidence="2">
    <location>
        <begin position="187"/>
        <end position="216"/>
    </location>
</feature>
<keyword evidence="1" id="KW-0175">Coiled coil</keyword>
<feature type="compositionally biased region" description="Low complexity" evidence="2">
    <location>
        <begin position="173"/>
        <end position="185"/>
    </location>
</feature>
<gene>
    <name evidence="3" type="ORF">AWRI4619_LOCUS8656</name>
</gene>
<proteinExistence type="predicted"/>
<name>A0A9N8PHF3_9PEZI</name>
<organism evidence="3 4">
    <name type="scientific">Aureobasidium vineae</name>
    <dbReference type="NCBI Taxonomy" id="2773715"/>
    <lineage>
        <taxon>Eukaryota</taxon>
        <taxon>Fungi</taxon>
        <taxon>Dikarya</taxon>
        <taxon>Ascomycota</taxon>
        <taxon>Pezizomycotina</taxon>
        <taxon>Dothideomycetes</taxon>
        <taxon>Dothideomycetidae</taxon>
        <taxon>Dothideales</taxon>
        <taxon>Saccotheciaceae</taxon>
        <taxon>Aureobasidium</taxon>
    </lineage>
</organism>
<dbReference type="Proteomes" id="UP000716446">
    <property type="component" value="Unassembled WGS sequence"/>
</dbReference>
<feature type="region of interest" description="Disordered" evidence="2">
    <location>
        <begin position="459"/>
        <end position="632"/>
    </location>
</feature>
<protein>
    <submittedName>
        <fullName evidence="3">Uncharacterized protein</fullName>
    </submittedName>
</protein>
<dbReference type="EMBL" id="CAIJEN010000015">
    <property type="protein sequence ID" value="CAD0095135.1"/>
    <property type="molecule type" value="Genomic_DNA"/>
</dbReference>
<dbReference type="AlphaFoldDB" id="A0A9N8PHF3"/>
<feature type="region of interest" description="Disordered" evidence="2">
    <location>
        <begin position="167"/>
        <end position="353"/>
    </location>
</feature>
<feature type="region of interest" description="Disordered" evidence="2">
    <location>
        <begin position="106"/>
        <end position="146"/>
    </location>
</feature>
<feature type="compositionally biased region" description="Polar residues" evidence="2">
    <location>
        <begin position="244"/>
        <end position="271"/>
    </location>
</feature>
<evidence type="ECO:0000313" key="4">
    <source>
        <dbReference type="Proteomes" id="UP000716446"/>
    </source>
</evidence>
<feature type="region of interest" description="Disordered" evidence="2">
    <location>
        <begin position="57"/>
        <end position="94"/>
    </location>
</feature>
<feature type="compositionally biased region" description="Polar residues" evidence="2">
    <location>
        <begin position="468"/>
        <end position="478"/>
    </location>
</feature>
<feature type="coiled-coil region" evidence="1">
    <location>
        <begin position="412"/>
        <end position="446"/>
    </location>
</feature>
<sequence>MSDNENASPSGAHGAGRAVQWLLTGPVLLSPIQLGPVQLRQRYQPPAFPSTIFSFGEYEDEAHEEDHSTPSPVRSADMDIYSSGGYGGDINTSSEVDDEMDFYEVDSSQPPVTADAPHTLPSTTMGNALGMTERADGSNTASGNAPVKVNTAKLHELRAKLLANRHATPVKDALNPANNANPVAVKTESQSRPQSPALTPKSAATTNKADLQASTSKHNRPTAASMLSHSNSVDALLAEGHATVNMSQSDIKTQQKTAPKKQLNTTDSTSKPFAAKNTAAPRPAQLSAALNTHSNTAEQIIANSDKSSSTAKSPGTPEKQQNKNNSLPKQKSNIASPVPEQKSPNDKSLDMTTNQHANRTKPVHPLSSGPLHKHNLSLTAKPTKETEDEYFKDVDLWLSITGFHDVAFREQKLKTHKMRAALEEKRRALEREFAELERQEAAVANDPSTKDYMRAVSAAYMPPPPLPAQTSTDEQSAPLTKASPVPSQLAPAGTKRPRSPSAPLNNNREKLTRLNTSGRAVRRDDLFDKPLSTSTSRRGSDQRPDYRQRSNFDASPTHQSISVRGQAFRPNDSPFGRRESWAPRSPEQSSARPHGWNSASFPDVNEQPVGQGGYSSNKCGYKPSDPRNRYNR</sequence>
<keyword evidence="4" id="KW-1185">Reference proteome</keyword>
<comment type="caution">
    <text evidence="3">The sequence shown here is derived from an EMBL/GenBank/DDBJ whole genome shotgun (WGS) entry which is preliminary data.</text>
</comment>
<evidence type="ECO:0000313" key="3">
    <source>
        <dbReference type="EMBL" id="CAD0095135.1"/>
    </source>
</evidence>
<feature type="compositionally biased region" description="Polar residues" evidence="2">
    <location>
        <begin position="551"/>
        <end position="563"/>
    </location>
</feature>
<reference evidence="3" key="1">
    <citation type="submission" date="2020-06" db="EMBL/GenBank/DDBJ databases">
        <authorList>
            <person name="Onetto C."/>
        </authorList>
    </citation>
    <scope>NUCLEOTIDE SEQUENCE</scope>
</reference>